<reference evidence="4" key="1">
    <citation type="submission" date="2016-10" db="EMBL/GenBank/DDBJ databases">
        <authorList>
            <person name="Varghese N."/>
            <person name="Submissions S."/>
        </authorList>
    </citation>
    <scope>NUCLEOTIDE SEQUENCE [LARGE SCALE GENOMIC DNA]</scope>
    <source>
        <strain evidence="4">DSM 23413</strain>
    </source>
</reference>
<dbReference type="InterPro" id="IPR038729">
    <property type="entry name" value="Rad50/SbcC_AAA"/>
</dbReference>
<organism evidence="3 4">
    <name type="scientific">Jhaorihella thermophila</name>
    <dbReference type="NCBI Taxonomy" id="488547"/>
    <lineage>
        <taxon>Bacteria</taxon>
        <taxon>Pseudomonadati</taxon>
        <taxon>Pseudomonadota</taxon>
        <taxon>Alphaproteobacteria</taxon>
        <taxon>Rhodobacterales</taxon>
        <taxon>Paracoccaceae</taxon>
        <taxon>Jhaorihella</taxon>
    </lineage>
</organism>
<accession>A0A1H5YKC1</accession>
<dbReference type="SUPFAM" id="SSF52540">
    <property type="entry name" value="P-loop containing nucleoside triphosphate hydrolases"/>
    <property type="match status" value="1"/>
</dbReference>
<feature type="coiled-coil region" evidence="1">
    <location>
        <begin position="688"/>
        <end position="715"/>
    </location>
</feature>
<evidence type="ECO:0000313" key="3">
    <source>
        <dbReference type="EMBL" id="SEG23836.1"/>
    </source>
</evidence>
<keyword evidence="3" id="KW-0269">Exonuclease</keyword>
<dbReference type="GO" id="GO:0004527">
    <property type="term" value="F:exonuclease activity"/>
    <property type="evidence" value="ECO:0007669"/>
    <property type="project" value="UniProtKB-KW"/>
</dbReference>
<protein>
    <submittedName>
        <fullName evidence="3">DNA repair exonuclease SbcCD ATPase subunit</fullName>
    </submittedName>
</protein>
<feature type="domain" description="Rad50/SbcC-type AAA" evidence="2">
    <location>
        <begin position="5"/>
        <end position="51"/>
    </location>
</feature>
<proteinExistence type="predicted"/>
<dbReference type="GO" id="GO:0006302">
    <property type="term" value="P:double-strand break repair"/>
    <property type="evidence" value="ECO:0007669"/>
    <property type="project" value="InterPro"/>
</dbReference>
<name>A0A1H5YKC1_9RHOB</name>
<dbReference type="PANTHER" id="PTHR41259">
    <property type="entry name" value="DOUBLE-STRAND BREAK REPAIR RAD50 ATPASE, PUTATIVE-RELATED"/>
    <property type="match status" value="1"/>
</dbReference>
<feature type="coiled-coil region" evidence="1">
    <location>
        <begin position="323"/>
        <end position="361"/>
    </location>
</feature>
<feature type="coiled-coil region" evidence="1">
    <location>
        <begin position="558"/>
        <end position="606"/>
    </location>
</feature>
<dbReference type="Proteomes" id="UP000236742">
    <property type="component" value="Unassembled WGS sequence"/>
</dbReference>
<dbReference type="Gene3D" id="3.40.50.300">
    <property type="entry name" value="P-loop containing nucleotide triphosphate hydrolases"/>
    <property type="match status" value="2"/>
</dbReference>
<evidence type="ECO:0000313" key="4">
    <source>
        <dbReference type="Proteomes" id="UP000236742"/>
    </source>
</evidence>
<feature type="coiled-coil region" evidence="1">
    <location>
        <begin position="200"/>
        <end position="298"/>
    </location>
</feature>
<keyword evidence="3" id="KW-0540">Nuclease</keyword>
<dbReference type="InterPro" id="IPR027417">
    <property type="entry name" value="P-loop_NTPase"/>
</dbReference>
<keyword evidence="4" id="KW-1185">Reference proteome</keyword>
<keyword evidence="1" id="KW-0175">Coiled coil</keyword>
<gene>
    <name evidence="3" type="ORF">SAMN05421751_11910</name>
</gene>
<keyword evidence="3" id="KW-0378">Hydrolase</keyword>
<dbReference type="Pfam" id="PF13476">
    <property type="entry name" value="AAA_23"/>
    <property type="match status" value="1"/>
</dbReference>
<dbReference type="EMBL" id="FNVD01000019">
    <property type="protein sequence ID" value="SEG23836.1"/>
    <property type="molecule type" value="Genomic_DNA"/>
</dbReference>
<evidence type="ECO:0000256" key="1">
    <source>
        <dbReference type="SAM" id="Coils"/>
    </source>
</evidence>
<evidence type="ECO:0000259" key="2">
    <source>
        <dbReference type="Pfam" id="PF13476"/>
    </source>
</evidence>
<dbReference type="GO" id="GO:0016887">
    <property type="term" value="F:ATP hydrolysis activity"/>
    <property type="evidence" value="ECO:0007669"/>
    <property type="project" value="InterPro"/>
</dbReference>
<dbReference type="AlphaFoldDB" id="A0A1H5YKC1"/>
<dbReference type="PANTHER" id="PTHR41259:SF1">
    <property type="entry name" value="DOUBLE-STRAND BREAK REPAIR RAD50 ATPASE, PUTATIVE-RELATED"/>
    <property type="match status" value="1"/>
</dbReference>
<sequence>MQITSVTLKNVRRFVDPVRIDGFGPGLNVLVAPNEHGKSTFFEALHAAFFVSHRSFDKTVKALVPRVGGDPEVVVEFQADGAQWKLMKCWSSRPGSKDAKLWRDGTLVAQKSEADAMLSGLLKPPSDGGPAGLLWVRQGVVGLDSGGEEQQARRDIMTSVAGEVEAMTGGRRMEAALASCAAFLAQHLTGTGRPKANGGLQQALAEVEALTGRRDQLRNDMRALQQDLERRRQLRRELAELDAPEAHQERAQALEKTRETLEAAQAHDRKVKDGESEIARLSAQLESCKTQIEALNGVLAEAGSAQDAVETAKAAVAERTGQNDAAQARLETAKTAHDTARKAVEQAASDLRRAMRAKEAAAAATRRAELADRIEKAGELGARIADLRKQAGGEIVPETLDRLEELARDLSIARKSLETAAAAFSITYSAGGEGRITRAGQPVEGGKRHPVLTGTVLDLDGIGRLEISAAQADDGAVAEAEAALKTALAEAGMDTVAAARDSLARRRGIEAELRQAEADLKALAPHGLDALRTEHDALPEPVETEGDVPDVALAEAAEMAAQETLAEASEALEAARAAADATRDSLTRAEVDMANAENRARRAQAALASHPDPAKTLADLRVSQQEATGALQQAQRAQQARLANAPDLGAAQAAMTRAESVLTSAKDRISWLREELAGLNSRIAVVASAAVEEELALTEDQLQQAEDRLARIRFDIAVHQRLERALQAARDTARENYVAAVHRELLPLLRMIWPDAEPVIDADTGLITRITRRGEEEEFEVLSGGTQEQISLLVRLAFARILARDGRPAPVILDDAIVYTDDDRIEQMFNALTRQSQDLQVIVFSCRQRAFRALGGTALAITQAGDAA</sequence>
<dbReference type="RefSeq" id="WP_104009045.1">
    <property type="nucleotide sequence ID" value="NZ_FNVD01000019.1"/>
</dbReference>
<dbReference type="OrthoDB" id="7069379at2"/>